<feature type="domain" description="Carrier" evidence="3">
    <location>
        <begin position="42"/>
        <end position="117"/>
    </location>
</feature>
<evidence type="ECO:0000259" key="3">
    <source>
        <dbReference type="PROSITE" id="PS50075"/>
    </source>
</evidence>
<keyword evidence="2" id="KW-0597">Phosphoprotein</keyword>
<dbReference type="Pfam" id="PF00550">
    <property type="entry name" value="PP-binding"/>
    <property type="match status" value="1"/>
</dbReference>
<dbReference type="Gene3D" id="1.10.1200.10">
    <property type="entry name" value="ACP-like"/>
    <property type="match status" value="1"/>
</dbReference>
<dbReference type="InterPro" id="IPR020806">
    <property type="entry name" value="PKS_PP-bd"/>
</dbReference>
<evidence type="ECO:0000313" key="4">
    <source>
        <dbReference type="EMBL" id="RSM90727.1"/>
    </source>
</evidence>
<evidence type="ECO:0000256" key="2">
    <source>
        <dbReference type="ARBA" id="ARBA00022553"/>
    </source>
</evidence>
<dbReference type="AlphaFoldDB" id="A0A428ZRQ0"/>
<dbReference type="GO" id="GO:0031177">
    <property type="term" value="F:phosphopantetheine binding"/>
    <property type="evidence" value="ECO:0007669"/>
    <property type="project" value="InterPro"/>
</dbReference>
<dbReference type="OrthoDB" id="2085352at2"/>
<evidence type="ECO:0000256" key="1">
    <source>
        <dbReference type="ARBA" id="ARBA00022450"/>
    </source>
</evidence>
<dbReference type="InterPro" id="IPR036736">
    <property type="entry name" value="ACP-like_sf"/>
</dbReference>
<protein>
    <recommendedName>
        <fullName evidence="3">Carrier domain-containing protein</fullName>
    </recommendedName>
</protein>
<accession>A0A428ZRQ0</accession>
<name>A0A428ZRQ0_KIBAR</name>
<keyword evidence="1" id="KW-0596">Phosphopantetheine</keyword>
<sequence length="141" mass="15498">MCSTSRRSNHCFPAYAVVPLTSPIQQRSRSVSDQQTADAHLADADERLEIVRSVWREVLGVPEVADDITFFDQGGDSLRLVMLVERLNQTTGRALKAVDLFRAGTVKGHSELLAESDNSATAGFRGTSRADLINAARARRR</sequence>
<dbReference type="Proteomes" id="UP000287547">
    <property type="component" value="Unassembled WGS sequence"/>
</dbReference>
<proteinExistence type="predicted"/>
<gene>
    <name evidence="4" type="ORF">DMH04_04540</name>
</gene>
<organism evidence="4 5">
    <name type="scientific">Kibdelosporangium aridum</name>
    <dbReference type="NCBI Taxonomy" id="2030"/>
    <lineage>
        <taxon>Bacteria</taxon>
        <taxon>Bacillati</taxon>
        <taxon>Actinomycetota</taxon>
        <taxon>Actinomycetes</taxon>
        <taxon>Pseudonocardiales</taxon>
        <taxon>Pseudonocardiaceae</taxon>
        <taxon>Kibdelosporangium</taxon>
    </lineage>
</organism>
<dbReference type="EMBL" id="QHKI01000002">
    <property type="protein sequence ID" value="RSM90727.1"/>
    <property type="molecule type" value="Genomic_DNA"/>
</dbReference>
<dbReference type="PROSITE" id="PS50075">
    <property type="entry name" value="CARRIER"/>
    <property type="match status" value="1"/>
</dbReference>
<evidence type="ECO:0000313" key="5">
    <source>
        <dbReference type="Proteomes" id="UP000287547"/>
    </source>
</evidence>
<dbReference type="InterPro" id="IPR009081">
    <property type="entry name" value="PP-bd_ACP"/>
</dbReference>
<comment type="caution">
    <text evidence="4">The sequence shown here is derived from an EMBL/GenBank/DDBJ whole genome shotgun (WGS) entry which is preliminary data.</text>
</comment>
<dbReference type="SMART" id="SM00823">
    <property type="entry name" value="PKS_PP"/>
    <property type="match status" value="1"/>
</dbReference>
<dbReference type="SUPFAM" id="SSF47336">
    <property type="entry name" value="ACP-like"/>
    <property type="match status" value="1"/>
</dbReference>
<reference evidence="4 5" key="1">
    <citation type="submission" date="2018-05" db="EMBL/GenBank/DDBJ databases">
        <title>Evolution of GPA BGCs.</title>
        <authorList>
            <person name="Waglechner N."/>
            <person name="Wright G.D."/>
        </authorList>
    </citation>
    <scope>NUCLEOTIDE SEQUENCE [LARGE SCALE GENOMIC DNA]</scope>
    <source>
        <strain evidence="4 5">A82846</strain>
    </source>
</reference>